<keyword evidence="2" id="KW-1185">Reference proteome</keyword>
<name>A0A8J3CCY2_9PSEU</name>
<gene>
    <name evidence="1" type="ORF">GCM10012275_28360</name>
</gene>
<organism evidence="1 2">
    <name type="scientific">Longimycelium tulufanense</name>
    <dbReference type="NCBI Taxonomy" id="907463"/>
    <lineage>
        <taxon>Bacteria</taxon>
        <taxon>Bacillati</taxon>
        <taxon>Actinomycetota</taxon>
        <taxon>Actinomycetes</taxon>
        <taxon>Pseudonocardiales</taxon>
        <taxon>Pseudonocardiaceae</taxon>
        <taxon>Longimycelium</taxon>
    </lineage>
</organism>
<evidence type="ECO:0000313" key="1">
    <source>
        <dbReference type="EMBL" id="GGM55592.1"/>
    </source>
</evidence>
<dbReference type="AlphaFoldDB" id="A0A8J3CCY2"/>
<proteinExistence type="predicted"/>
<sequence>MIFGHQQPRIFTAPTQRVRPAGSECLEFLDSVGVQLDPWQAFLVQEALAESDDYYDHPLFGLRMPKYAAAEVGIMVSRQNGKGTVLEALELLGLFLLGEKFIVHTAHEFKTAEEAFERLCGRIDSNPELKKKVLRAPKGNGKEGVILRNGQKIRFATRTKSGLRGFAEVDRLIFDEAMVLSPIQVRASMPTMRAAPNPQLVYTGSAGDKDSVQFGRVRSRALKGGEPRLMYAEWSIDPCTDFCPPDCADHDPVYDVESYAKANPGLGYRVTVEHIELVERPSMDEESFKRELLGVGDWPVEGEAWRVISEEHWQSCLNEVSAPQFPVVFAADVTPSRSHSCIVVAGLNGDQAHTDDCRPGACDCPPVVHVEITGPPVDHKRGDNWVIPRLVELCQQHQAHGVAIDKATPAGSFVDELEAKKIKILTPTLRDYAQACGSFYAATRRPVPTLAHLGQATLTSAVSGADKRHVGGLWAWDRVNTNVDISPLVAATLAYWGAMKAVTNPPTEVDFAWGAPMGR</sequence>
<dbReference type="Proteomes" id="UP000637578">
    <property type="component" value="Unassembled WGS sequence"/>
</dbReference>
<dbReference type="InterPro" id="IPR027417">
    <property type="entry name" value="P-loop_NTPase"/>
</dbReference>
<evidence type="ECO:0008006" key="3">
    <source>
        <dbReference type="Google" id="ProtNLM"/>
    </source>
</evidence>
<accession>A0A8J3CCY2</accession>
<protein>
    <recommendedName>
        <fullName evidence="3">Terminase</fullName>
    </recommendedName>
</protein>
<evidence type="ECO:0000313" key="2">
    <source>
        <dbReference type="Proteomes" id="UP000637578"/>
    </source>
</evidence>
<dbReference type="Gene3D" id="3.40.50.300">
    <property type="entry name" value="P-loop containing nucleotide triphosphate hydrolases"/>
    <property type="match status" value="1"/>
</dbReference>
<dbReference type="EMBL" id="BMMK01000011">
    <property type="protein sequence ID" value="GGM55592.1"/>
    <property type="molecule type" value="Genomic_DNA"/>
</dbReference>
<reference evidence="1" key="1">
    <citation type="journal article" date="2014" name="Int. J. Syst. Evol. Microbiol.">
        <title>Complete genome sequence of Corynebacterium casei LMG S-19264T (=DSM 44701T), isolated from a smear-ripened cheese.</title>
        <authorList>
            <consortium name="US DOE Joint Genome Institute (JGI-PGF)"/>
            <person name="Walter F."/>
            <person name="Albersmeier A."/>
            <person name="Kalinowski J."/>
            <person name="Ruckert C."/>
        </authorList>
    </citation>
    <scope>NUCLEOTIDE SEQUENCE</scope>
    <source>
        <strain evidence="1">CGMCC 4.5737</strain>
    </source>
</reference>
<comment type="caution">
    <text evidence="1">The sequence shown here is derived from an EMBL/GenBank/DDBJ whole genome shotgun (WGS) entry which is preliminary data.</text>
</comment>
<reference evidence="1" key="2">
    <citation type="submission" date="2020-09" db="EMBL/GenBank/DDBJ databases">
        <authorList>
            <person name="Sun Q."/>
            <person name="Zhou Y."/>
        </authorList>
    </citation>
    <scope>NUCLEOTIDE SEQUENCE</scope>
    <source>
        <strain evidence="1">CGMCC 4.5737</strain>
    </source>
</reference>